<dbReference type="Gene3D" id="3.40.50.1820">
    <property type="entry name" value="alpha/beta hydrolase"/>
    <property type="match status" value="1"/>
</dbReference>
<keyword evidence="3" id="KW-0732">Signal</keyword>
<sequence length="326" mass="35066">MIKLPSLRRAVSAATCCALLLGAAPLLAQPAKPARAAAQLTSGTPTITTTDGVRLFVQVAGQGLPCVFVHGGPGAGSYGFEALGGRALEPRLQMIYLDQRGSGRSASAPSKDYSLDRLVQDLEDVRQQLGLDKWVVMAHSFGGTIATAYAARHPERVQALILVNGILNLPATMEATTTYGYALLPAEGRPPLDPAAPLPQRWGMVMGLLGQQKLLGKLMYAADTAAARASQVVRSQPQRNQEFASAVFQRPEYLQDFTAASAQLTMPVLVISGREDYVTGPDHYKSFRFPRQQAVVLPGKHYPFQENPRAFQQAVADFVGQLPRGK</sequence>
<dbReference type="InterPro" id="IPR029058">
    <property type="entry name" value="AB_hydrolase_fold"/>
</dbReference>
<dbReference type="InterPro" id="IPR002410">
    <property type="entry name" value="Peptidase_S33"/>
</dbReference>
<dbReference type="PANTHER" id="PTHR43798">
    <property type="entry name" value="MONOACYLGLYCEROL LIPASE"/>
    <property type="match status" value="1"/>
</dbReference>
<dbReference type="GO" id="GO:0008233">
    <property type="term" value="F:peptidase activity"/>
    <property type="evidence" value="ECO:0007669"/>
    <property type="project" value="InterPro"/>
</dbReference>
<dbReference type="InterPro" id="IPR000073">
    <property type="entry name" value="AB_hydrolase_1"/>
</dbReference>
<keyword evidence="6" id="KW-1185">Reference proteome</keyword>
<organism evidence="5 6">
    <name type="scientific">Hymenobacter edaphi</name>
    <dbReference type="NCBI Taxonomy" id="2211146"/>
    <lineage>
        <taxon>Bacteria</taxon>
        <taxon>Pseudomonadati</taxon>
        <taxon>Bacteroidota</taxon>
        <taxon>Cytophagia</taxon>
        <taxon>Cytophagales</taxon>
        <taxon>Hymenobacteraceae</taxon>
        <taxon>Hymenobacter</taxon>
    </lineage>
</organism>
<dbReference type="PRINTS" id="PR00793">
    <property type="entry name" value="PROAMNOPTASE"/>
</dbReference>
<dbReference type="AlphaFoldDB" id="A0A328B5K2"/>
<comment type="caution">
    <text evidence="5">The sequence shown here is derived from an EMBL/GenBank/DDBJ whole genome shotgun (WGS) entry which is preliminary data.</text>
</comment>
<dbReference type="PRINTS" id="PR00111">
    <property type="entry name" value="ABHYDROLASE"/>
</dbReference>
<keyword evidence="2 5" id="KW-0378">Hydrolase</keyword>
<dbReference type="GO" id="GO:0006508">
    <property type="term" value="P:proteolysis"/>
    <property type="evidence" value="ECO:0007669"/>
    <property type="project" value="InterPro"/>
</dbReference>
<proteinExistence type="inferred from homology"/>
<evidence type="ECO:0000313" key="5">
    <source>
        <dbReference type="EMBL" id="RAK62682.1"/>
    </source>
</evidence>
<evidence type="ECO:0000256" key="1">
    <source>
        <dbReference type="ARBA" id="ARBA00010088"/>
    </source>
</evidence>
<gene>
    <name evidence="5" type="ORF">DLM85_22705</name>
</gene>
<evidence type="ECO:0000259" key="4">
    <source>
        <dbReference type="Pfam" id="PF00561"/>
    </source>
</evidence>
<feature type="chain" id="PRO_5016442449" evidence="3">
    <location>
        <begin position="29"/>
        <end position="326"/>
    </location>
</feature>
<dbReference type="OrthoDB" id="9796770at2"/>
<dbReference type="EMBL" id="QHKM01000012">
    <property type="protein sequence ID" value="RAK62682.1"/>
    <property type="molecule type" value="Genomic_DNA"/>
</dbReference>
<evidence type="ECO:0000313" key="6">
    <source>
        <dbReference type="Proteomes" id="UP000248553"/>
    </source>
</evidence>
<dbReference type="SUPFAM" id="SSF53474">
    <property type="entry name" value="alpha/beta-Hydrolases"/>
    <property type="match status" value="1"/>
</dbReference>
<protein>
    <submittedName>
        <fullName evidence="5">Alpha/beta hydrolase</fullName>
    </submittedName>
</protein>
<dbReference type="GO" id="GO:0016020">
    <property type="term" value="C:membrane"/>
    <property type="evidence" value="ECO:0007669"/>
    <property type="project" value="TreeGrafter"/>
</dbReference>
<reference evidence="6" key="1">
    <citation type="submission" date="2018-05" db="EMBL/GenBank/DDBJ databases">
        <authorList>
            <person name="Nie L."/>
        </authorList>
    </citation>
    <scope>NUCLEOTIDE SEQUENCE [LARGE SCALE GENOMIC DNA]</scope>
    <source>
        <strain evidence="6">NL</strain>
    </source>
</reference>
<dbReference type="RefSeq" id="WP_111480479.1">
    <property type="nucleotide sequence ID" value="NZ_QHKM01000012.1"/>
</dbReference>
<evidence type="ECO:0000256" key="3">
    <source>
        <dbReference type="SAM" id="SignalP"/>
    </source>
</evidence>
<name>A0A328B5K2_9BACT</name>
<dbReference type="Proteomes" id="UP000248553">
    <property type="component" value="Unassembled WGS sequence"/>
</dbReference>
<dbReference type="PANTHER" id="PTHR43798:SF27">
    <property type="entry name" value="HYDROLASE ALPHA_BETA HYDROLASE FOLD FAMILY"/>
    <property type="match status" value="1"/>
</dbReference>
<dbReference type="InterPro" id="IPR050266">
    <property type="entry name" value="AB_hydrolase_sf"/>
</dbReference>
<feature type="domain" description="AB hydrolase-1" evidence="4">
    <location>
        <begin position="67"/>
        <end position="308"/>
    </location>
</feature>
<feature type="signal peptide" evidence="3">
    <location>
        <begin position="1"/>
        <end position="28"/>
    </location>
</feature>
<dbReference type="Pfam" id="PF00561">
    <property type="entry name" value="Abhydrolase_1"/>
    <property type="match status" value="1"/>
</dbReference>
<accession>A0A328B5K2</accession>
<comment type="similarity">
    <text evidence="1">Belongs to the peptidase S33 family.</text>
</comment>
<evidence type="ECO:0000256" key="2">
    <source>
        <dbReference type="ARBA" id="ARBA00022801"/>
    </source>
</evidence>